<dbReference type="PANTHER" id="PTHR10587">
    <property type="entry name" value="GLYCOSYL TRANSFERASE-RELATED"/>
    <property type="match status" value="1"/>
</dbReference>
<dbReference type="AlphaFoldDB" id="A0A0D0PE32"/>
<dbReference type="EMBL" id="JXNZ01000102">
    <property type="protein sequence ID" value="KIQ58992.1"/>
    <property type="molecule type" value="Genomic_DNA"/>
</dbReference>
<dbReference type="GO" id="GO:0005975">
    <property type="term" value="P:carbohydrate metabolic process"/>
    <property type="evidence" value="ECO:0007669"/>
    <property type="project" value="InterPro"/>
</dbReference>
<evidence type="ECO:0000313" key="4">
    <source>
        <dbReference type="Proteomes" id="UP000032101"/>
    </source>
</evidence>
<keyword evidence="1" id="KW-0732">Signal</keyword>
<dbReference type="Pfam" id="PF01522">
    <property type="entry name" value="Polysacc_deac_1"/>
    <property type="match status" value="1"/>
</dbReference>
<comment type="caution">
    <text evidence="3">The sequence shown here is derived from an EMBL/GenBank/DDBJ whole genome shotgun (WGS) entry which is preliminary data.</text>
</comment>
<evidence type="ECO:0000313" key="3">
    <source>
        <dbReference type="EMBL" id="KIQ58992.1"/>
    </source>
</evidence>
<dbReference type="Proteomes" id="UP000032101">
    <property type="component" value="Unassembled WGS sequence"/>
</dbReference>
<evidence type="ECO:0000259" key="2">
    <source>
        <dbReference type="Pfam" id="PF01522"/>
    </source>
</evidence>
<organism evidence="3 4">
    <name type="scientific">Pseudomonas fluorescens</name>
    <dbReference type="NCBI Taxonomy" id="294"/>
    <lineage>
        <taxon>Bacteria</taxon>
        <taxon>Pseudomonadati</taxon>
        <taxon>Pseudomonadota</taxon>
        <taxon>Gammaproteobacteria</taxon>
        <taxon>Pseudomonadales</taxon>
        <taxon>Pseudomonadaceae</taxon>
        <taxon>Pseudomonas</taxon>
    </lineage>
</organism>
<dbReference type="CDD" id="cd10917">
    <property type="entry name" value="CE4_NodB_like_6s_7s"/>
    <property type="match status" value="1"/>
</dbReference>
<dbReference type="Gene3D" id="3.20.20.370">
    <property type="entry name" value="Glycoside hydrolase/deacetylase"/>
    <property type="match status" value="1"/>
</dbReference>
<dbReference type="SUPFAM" id="SSF88713">
    <property type="entry name" value="Glycoside hydrolase/deacetylase"/>
    <property type="match status" value="1"/>
</dbReference>
<dbReference type="InterPro" id="IPR050248">
    <property type="entry name" value="Polysacc_deacetylase_ArnD"/>
</dbReference>
<dbReference type="RefSeq" id="WP_042730166.1">
    <property type="nucleotide sequence ID" value="NZ_JXNZ01000102.1"/>
</dbReference>
<dbReference type="GO" id="GO:0016810">
    <property type="term" value="F:hydrolase activity, acting on carbon-nitrogen (but not peptide) bonds"/>
    <property type="evidence" value="ECO:0007669"/>
    <property type="project" value="InterPro"/>
</dbReference>
<dbReference type="OrthoDB" id="9816280at2"/>
<gene>
    <name evidence="3" type="ORF">RL74_12820</name>
</gene>
<name>A0A0D0PE32_PSEFL</name>
<feature type="chain" id="PRO_5002218414" evidence="1">
    <location>
        <begin position="19"/>
        <end position="374"/>
    </location>
</feature>
<evidence type="ECO:0000256" key="1">
    <source>
        <dbReference type="SAM" id="SignalP"/>
    </source>
</evidence>
<dbReference type="PATRIC" id="fig|294.124.peg.2641"/>
<dbReference type="InterPro" id="IPR002509">
    <property type="entry name" value="NODB_dom"/>
</dbReference>
<reference evidence="3 4" key="1">
    <citation type="submission" date="2015-01" db="EMBL/GenBank/DDBJ databases">
        <title>Draft Genome Sequence of the Biocontrol and Plant Growth-Promoting Rhizobacteria (PGPR) Pseudomonas fluorescens UM270.</title>
        <authorList>
            <person name="Hernandez-Salmeron J.E."/>
            <person name="Santoyo G."/>
            <person name="Moreno-Hagelsieb G."/>
            <person name="Hernandez-Leon R."/>
        </authorList>
    </citation>
    <scope>NUCLEOTIDE SEQUENCE [LARGE SCALE GENOMIC DNA]</scope>
    <source>
        <strain evidence="3 4">UM270</strain>
    </source>
</reference>
<dbReference type="InterPro" id="IPR011330">
    <property type="entry name" value="Glyco_hydro/deAcase_b/a-brl"/>
</dbReference>
<proteinExistence type="predicted"/>
<accession>A0A0D0PE32</accession>
<sequence>MRIAFVLSAWLLSCSVIAAPNDIATLDRSTWPEQLTSPTLFDVASRAEILMFARVLLDVDAMDEIALKQYLGLRTVNMAAVDALRTRLWQRLLDNYNFAQRSCDQDASFCYLVENMATLREEARRFHLDESSFYYKWAGPSQVFHTQYRDELLRKAALFPQTSSEIARFGDYERNGEAMHDRLFLLTFDSGANVTPDNTPWVTDYLRKSNMNGTFFVLGKDIEARLAEHAVNGLQSLYSGQCVGVQGWEFRSHSYWQDWQDSVRRSVDLVKSKLPENYVPLFRPPQGQRRGDAEGFFRQQGLQVALWDIDPQDSTLRLKPEQSAQRALTLMLLWRHGVINFNAKQEGVKTALPWLVTQTAQSGIGWEDCQEAFR</sequence>
<feature type="signal peptide" evidence="1">
    <location>
        <begin position="1"/>
        <end position="18"/>
    </location>
</feature>
<protein>
    <submittedName>
        <fullName evidence="3">Polysaccharide deacetylase</fullName>
    </submittedName>
</protein>
<feature type="domain" description="NodB homology" evidence="2">
    <location>
        <begin position="179"/>
        <end position="304"/>
    </location>
</feature>